<protein>
    <submittedName>
        <fullName evidence="1">Uncharacterized protein</fullName>
    </submittedName>
</protein>
<dbReference type="eggNOG" id="ENOG502ZGFT">
    <property type="taxonomic scope" value="Bacteria"/>
</dbReference>
<gene>
    <name evidence="1" type="ORF">SSPSH_000505</name>
</gene>
<dbReference type="OrthoDB" id="6181469at2"/>
<dbReference type="Proteomes" id="UP000006242">
    <property type="component" value="Unassembled WGS sequence"/>
</dbReference>
<organism evidence="1 2">
    <name type="scientific">Salinisphaera shabanensis E1L3A</name>
    <dbReference type="NCBI Taxonomy" id="1033802"/>
    <lineage>
        <taxon>Bacteria</taxon>
        <taxon>Pseudomonadati</taxon>
        <taxon>Pseudomonadota</taxon>
        <taxon>Gammaproteobacteria</taxon>
        <taxon>Salinisphaerales</taxon>
        <taxon>Salinisphaeraceae</taxon>
        <taxon>Salinisphaera</taxon>
    </lineage>
</organism>
<dbReference type="RefSeq" id="WP_006914206.1">
    <property type="nucleotide sequence ID" value="NZ_AFNV02000003.1"/>
</dbReference>
<accession>U2ERM7</accession>
<keyword evidence="2" id="KW-1185">Reference proteome</keyword>
<dbReference type="STRING" id="1033802.SSPSH_000505"/>
<comment type="caution">
    <text evidence="1">The sequence shown here is derived from an EMBL/GenBank/DDBJ whole genome shotgun (WGS) entry which is preliminary data.</text>
</comment>
<evidence type="ECO:0000313" key="2">
    <source>
        <dbReference type="Proteomes" id="UP000006242"/>
    </source>
</evidence>
<dbReference type="AlphaFoldDB" id="U2ERM7"/>
<sequence length="212" mass="23251">MWDFISANAQVLTLCITAATLIVWTVYGQLMAKGLYRSQLPRLFLKQAGGRGLQSRCYLANMGLESAYLRSVFIDMQTADGHARGTVNAYQPASDEEAGGGYTRTGVLGPVQGNAHISLGRFSDLLESSAFDAGLTASRKAPVSTINLQRFTVTAILNYGPDEKLIGAVRDFSLDSAGERVGPTSVDTTLLKGWRHRRRLKRDLQRVMRSDY</sequence>
<evidence type="ECO:0000313" key="1">
    <source>
        <dbReference type="EMBL" id="ERJ20395.1"/>
    </source>
</evidence>
<proteinExistence type="predicted"/>
<dbReference type="EMBL" id="AFNV02000003">
    <property type="protein sequence ID" value="ERJ20395.1"/>
    <property type="molecule type" value="Genomic_DNA"/>
</dbReference>
<reference evidence="1 2" key="1">
    <citation type="journal article" date="2011" name="J. Bacteriol.">
        <title>Genome sequence of Salinisphaera shabanensis, a gammaproteobacterium from the harsh, variable environment of the brine-seawater interface of the Shaban Deep in the Red Sea.</title>
        <authorList>
            <person name="Antunes A."/>
            <person name="Alam I."/>
            <person name="Bajic V.B."/>
            <person name="Stingl U."/>
        </authorList>
    </citation>
    <scope>NUCLEOTIDE SEQUENCE [LARGE SCALE GENOMIC DNA]</scope>
    <source>
        <strain evidence="1 2">E1L3A</strain>
    </source>
</reference>
<reference evidence="1 2" key="2">
    <citation type="journal article" date="2013" name="PLoS ONE">
        <title>INDIGO - INtegrated Data Warehouse of MIcrobial GenOmes with Examples from the Red Sea Extremophiles.</title>
        <authorList>
            <person name="Alam I."/>
            <person name="Antunes A."/>
            <person name="Kamau A.A."/>
            <person name="Ba Alawi W."/>
            <person name="Kalkatawi M."/>
            <person name="Stingl U."/>
            <person name="Bajic V.B."/>
        </authorList>
    </citation>
    <scope>NUCLEOTIDE SEQUENCE [LARGE SCALE GENOMIC DNA]</scope>
    <source>
        <strain evidence="1 2">E1L3A</strain>
    </source>
</reference>
<name>U2ERM7_9GAMM</name>